<comment type="caution">
    <text evidence="1">The sequence shown here is derived from an EMBL/GenBank/DDBJ whole genome shotgun (WGS) entry which is preliminary data.</text>
</comment>
<dbReference type="Proteomes" id="UP001186974">
    <property type="component" value="Unassembled WGS sequence"/>
</dbReference>
<name>A0ACC3D4X0_9PEZI</name>
<gene>
    <name evidence="1" type="ORF">LTS18_005655</name>
</gene>
<keyword evidence="2" id="KW-1185">Reference proteome</keyword>
<sequence>MKEQLSAAPSSATAGFFQTPPEVENQFFEDVALRRAFTLHLPAIAQAAVNHDLSHFGSLVLSPQVIHWIADAEANPPYLRKSSTWGHPDTQLITSEGWRQLQELGIREGIIAIAYEDNERRHTLAIESQHARLYQFLKYHVWTGSCANVTCPSAMTDGAARLLASHIARDGLSEAERAIYTDVYSRLTSRDPARAWTSGQWMTERSGGSDVQGTETLATYTGQSIANAVGTDAAGHPLGPWSLSGFKWFSSATDSDMAILLAKTPSQASTSSPSGTISLFFAPTRRTTAVFKPSADIKTLRHDVELNGIHIHRLKQKLGTKPLPTAELVLDSTRAYLLGQPGQGTKEISTILNITRVHTAVSALGYWGRGLAISRAFARVRRVAGGAMLKDVGAHVRTMAAGEVGYRASMQLGFFVVRLLGMTEHPRASSSSSTGGAKHTTLDPDPATAAALFRLLTPLAKALCAKAATEGLAECMESLGGVGYLENEPLFNVARLYRDCSVLSIWEGTTDVLAADIVRVLKPSRGMSQDVGTVDGRGESVAVRGVLGRWMEGDEVGGEKMRGAVKDKKASAGPASASVLELVDRWVEGAMDARGSGSEHIKQCRTGVSKRWNAVCEMIISTSPEELRYNGRNLQRELGFVFCAILLVEDAKRDNDDIAWEVARRYILRDLKITEGWKSEAVWDKRIVFDDREVEHTLLTAKL</sequence>
<evidence type="ECO:0000313" key="1">
    <source>
        <dbReference type="EMBL" id="KAK3061691.1"/>
    </source>
</evidence>
<proteinExistence type="predicted"/>
<evidence type="ECO:0000313" key="2">
    <source>
        <dbReference type="Proteomes" id="UP001186974"/>
    </source>
</evidence>
<protein>
    <submittedName>
        <fullName evidence="1">Uncharacterized protein</fullName>
    </submittedName>
</protein>
<dbReference type="EMBL" id="JAWDJW010007685">
    <property type="protein sequence ID" value="KAK3061691.1"/>
    <property type="molecule type" value="Genomic_DNA"/>
</dbReference>
<reference evidence="1" key="1">
    <citation type="submission" date="2024-09" db="EMBL/GenBank/DDBJ databases">
        <title>Black Yeasts Isolated from many extreme environments.</title>
        <authorList>
            <person name="Coleine C."/>
            <person name="Stajich J.E."/>
            <person name="Selbmann L."/>
        </authorList>
    </citation>
    <scope>NUCLEOTIDE SEQUENCE</scope>
    <source>
        <strain evidence="1">CCFEE 5737</strain>
    </source>
</reference>
<accession>A0ACC3D4X0</accession>
<organism evidence="1 2">
    <name type="scientific">Coniosporium uncinatum</name>
    <dbReference type="NCBI Taxonomy" id="93489"/>
    <lineage>
        <taxon>Eukaryota</taxon>
        <taxon>Fungi</taxon>
        <taxon>Dikarya</taxon>
        <taxon>Ascomycota</taxon>
        <taxon>Pezizomycotina</taxon>
        <taxon>Dothideomycetes</taxon>
        <taxon>Dothideomycetes incertae sedis</taxon>
        <taxon>Coniosporium</taxon>
    </lineage>
</organism>